<dbReference type="SUPFAM" id="SSF82771">
    <property type="entry name" value="GIY-YIG endonuclease"/>
    <property type="match status" value="1"/>
</dbReference>
<dbReference type="CDD" id="cd10449">
    <property type="entry name" value="GIY-YIG_SLX1_like"/>
    <property type="match status" value="1"/>
</dbReference>
<dbReference type="PROSITE" id="PS50164">
    <property type="entry name" value="GIY_YIG"/>
    <property type="match status" value="1"/>
</dbReference>
<dbReference type="InterPro" id="IPR000305">
    <property type="entry name" value="GIY-YIG_endonuc"/>
</dbReference>
<keyword evidence="3" id="KW-1185">Reference proteome</keyword>
<dbReference type="OrthoDB" id="1495241at2"/>
<protein>
    <submittedName>
        <fullName evidence="2">Putative endonuclease</fullName>
    </submittedName>
</protein>
<keyword evidence="2" id="KW-0255">Endonuclease</keyword>
<accession>A0A2W7QQA3</accession>
<dbReference type="Pfam" id="PF01541">
    <property type="entry name" value="GIY-YIG"/>
    <property type="match status" value="1"/>
</dbReference>
<evidence type="ECO:0000313" key="3">
    <source>
        <dbReference type="Proteomes" id="UP000248882"/>
    </source>
</evidence>
<dbReference type="Gene3D" id="3.40.1440.10">
    <property type="entry name" value="GIY-YIG endonuclease"/>
    <property type="match status" value="1"/>
</dbReference>
<proteinExistence type="predicted"/>
<name>A0A2W7QQA3_9BACT</name>
<dbReference type="GO" id="GO:0004519">
    <property type="term" value="F:endonuclease activity"/>
    <property type="evidence" value="ECO:0007669"/>
    <property type="project" value="UniProtKB-KW"/>
</dbReference>
<keyword evidence="2" id="KW-0378">Hydrolase</keyword>
<dbReference type="Proteomes" id="UP000248882">
    <property type="component" value="Unassembled WGS sequence"/>
</dbReference>
<reference evidence="2 3" key="1">
    <citation type="submission" date="2018-06" db="EMBL/GenBank/DDBJ databases">
        <title>Genomic Encyclopedia of Archaeal and Bacterial Type Strains, Phase II (KMG-II): from individual species to whole genera.</title>
        <authorList>
            <person name="Goeker M."/>
        </authorList>
    </citation>
    <scope>NUCLEOTIDE SEQUENCE [LARGE SCALE GENOMIC DNA]</scope>
    <source>
        <strain evidence="2 3">DSM 19830</strain>
    </source>
</reference>
<dbReference type="EMBL" id="QKZT01000012">
    <property type="protein sequence ID" value="PZX50191.1"/>
    <property type="molecule type" value="Genomic_DNA"/>
</dbReference>
<feature type="domain" description="GIY-YIG" evidence="1">
    <location>
        <begin position="3"/>
        <end position="78"/>
    </location>
</feature>
<keyword evidence="2" id="KW-0540">Nuclease</keyword>
<evidence type="ECO:0000259" key="1">
    <source>
        <dbReference type="PROSITE" id="PS50164"/>
    </source>
</evidence>
<comment type="caution">
    <text evidence="2">The sequence shown here is derived from an EMBL/GenBank/DDBJ whole genome shotgun (WGS) entry which is preliminary data.</text>
</comment>
<dbReference type="AlphaFoldDB" id="A0A2W7QQA3"/>
<gene>
    <name evidence="2" type="ORF">LV85_02808</name>
</gene>
<dbReference type="RefSeq" id="WP_111320444.1">
    <property type="nucleotide sequence ID" value="NZ_QKZT01000012.1"/>
</dbReference>
<evidence type="ECO:0000313" key="2">
    <source>
        <dbReference type="EMBL" id="PZX50191.1"/>
    </source>
</evidence>
<organism evidence="2 3">
    <name type="scientific">Algoriphagus chordae</name>
    <dbReference type="NCBI Taxonomy" id="237019"/>
    <lineage>
        <taxon>Bacteria</taxon>
        <taxon>Pseudomonadati</taxon>
        <taxon>Bacteroidota</taxon>
        <taxon>Cytophagia</taxon>
        <taxon>Cytophagales</taxon>
        <taxon>Cyclobacteriaceae</taxon>
        <taxon>Algoriphagus</taxon>
    </lineage>
</organism>
<dbReference type="InterPro" id="IPR035901">
    <property type="entry name" value="GIY-YIG_endonuc_sf"/>
</dbReference>
<sequence>MNPAFFVYAIKSINRNYIYVGLTDNPERRLEQHNKGFNKTTKPYAPFSRIYLEEVGTREKARMREKYLKSGTGKEFLRSLI</sequence>